<sequence length="198" mass="22209">MSFEIFLDYLCLAIAAYIGSLGFILSDLMVLLATWRATFKHWNATRRLGMPISITTLLLRDGSLYFGTLFSLSILQIVFMTNPIPFITPFVDVMPSIIINRFFLNLRSFDDQSNDPTCGWNERGLSHSVRFRAHAQTDLVGPIGSPLRYGWETGGPTQWDGESREVHGTEISTIGNQTSKAEVPTVERRLPSESDVTC</sequence>
<evidence type="ECO:0000313" key="4">
    <source>
        <dbReference type="Proteomes" id="UP000053257"/>
    </source>
</evidence>
<keyword evidence="4" id="KW-1185">Reference proteome</keyword>
<feature type="transmembrane region" description="Helical" evidence="2">
    <location>
        <begin position="6"/>
        <end position="36"/>
    </location>
</feature>
<dbReference type="HOGENOM" id="CLU_053360_4_1_1"/>
<dbReference type="Proteomes" id="UP000053257">
    <property type="component" value="Unassembled WGS sequence"/>
</dbReference>
<reference evidence="3 4" key="1">
    <citation type="journal article" date="2014" name="PLoS Genet.">
        <title>Analysis of the Phlebiopsis gigantea genome, transcriptome and secretome provides insight into its pioneer colonization strategies of wood.</title>
        <authorList>
            <person name="Hori C."/>
            <person name="Ishida T."/>
            <person name="Igarashi K."/>
            <person name="Samejima M."/>
            <person name="Suzuki H."/>
            <person name="Master E."/>
            <person name="Ferreira P."/>
            <person name="Ruiz-Duenas F.J."/>
            <person name="Held B."/>
            <person name="Canessa P."/>
            <person name="Larrondo L.F."/>
            <person name="Schmoll M."/>
            <person name="Druzhinina I.S."/>
            <person name="Kubicek C.P."/>
            <person name="Gaskell J.A."/>
            <person name="Kersten P."/>
            <person name="St John F."/>
            <person name="Glasner J."/>
            <person name="Sabat G."/>
            <person name="Splinter BonDurant S."/>
            <person name="Syed K."/>
            <person name="Yadav J."/>
            <person name="Mgbeahuruike A.C."/>
            <person name="Kovalchuk A."/>
            <person name="Asiegbu F.O."/>
            <person name="Lackner G."/>
            <person name="Hoffmeister D."/>
            <person name="Rencoret J."/>
            <person name="Gutierrez A."/>
            <person name="Sun H."/>
            <person name="Lindquist E."/>
            <person name="Barry K."/>
            <person name="Riley R."/>
            <person name="Grigoriev I.V."/>
            <person name="Henrissat B."/>
            <person name="Kues U."/>
            <person name="Berka R.M."/>
            <person name="Martinez A.T."/>
            <person name="Covert S.F."/>
            <person name="Blanchette R.A."/>
            <person name="Cullen D."/>
        </authorList>
    </citation>
    <scope>NUCLEOTIDE SEQUENCE [LARGE SCALE GENOMIC DNA]</scope>
    <source>
        <strain evidence="3 4">11061_1 CR5-6</strain>
    </source>
</reference>
<protein>
    <submittedName>
        <fullName evidence="3">Uncharacterized protein</fullName>
    </submittedName>
</protein>
<dbReference type="OrthoDB" id="2746753at2759"/>
<proteinExistence type="predicted"/>
<feature type="region of interest" description="Disordered" evidence="1">
    <location>
        <begin position="175"/>
        <end position="198"/>
    </location>
</feature>
<dbReference type="EMBL" id="KN840578">
    <property type="protein sequence ID" value="KIP04339.1"/>
    <property type="molecule type" value="Genomic_DNA"/>
</dbReference>
<keyword evidence="2" id="KW-0812">Transmembrane</keyword>
<evidence type="ECO:0000256" key="1">
    <source>
        <dbReference type="SAM" id="MobiDB-lite"/>
    </source>
</evidence>
<gene>
    <name evidence="3" type="ORF">PHLGIDRAFT_200681</name>
</gene>
<keyword evidence="2" id="KW-1133">Transmembrane helix</keyword>
<accession>A0A0C3NHP2</accession>
<dbReference type="AlphaFoldDB" id="A0A0C3NHP2"/>
<name>A0A0C3NHP2_PHLG1</name>
<evidence type="ECO:0000313" key="3">
    <source>
        <dbReference type="EMBL" id="KIP04339.1"/>
    </source>
</evidence>
<feature type="transmembrane region" description="Helical" evidence="2">
    <location>
        <begin position="57"/>
        <end position="80"/>
    </location>
</feature>
<keyword evidence="2" id="KW-0472">Membrane</keyword>
<evidence type="ECO:0000256" key="2">
    <source>
        <dbReference type="SAM" id="Phobius"/>
    </source>
</evidence>
<organism evidence="3 4">
    <name type="scientific">Phlebiopsis gigantea (strain 11061_1 CR5-6)</name>
    <name type="common">White-rot fungus</name>
    <name type="synonym">Peniophora gigantea</name>
    <dbReference type="NCBI Taxonomy" id="745531"/>
    <lineage>
        <taxon>Eukaryota</taxon>
        <taxon>Fungi</taxon>
        <taxon>Dikarya</taxon>
        <taxon>Basidiomycota</taxon>
        <taxon>Agaricomycotina</taxon>
        <taxon>Agaricomycetes</taxon>
        <taxon>Polyporales</taxon>
        <taxon>Phanerochaetaceae</taxon>
        <taxon>Phlebiopsis</taxon>
    </lineage>
</organism>